<dbReference type="SUPFAM" id="SSF55729">
    <property type="entry name" value="Acyl-CoA N-acyltransferases (Nat)"/>
    <property type="match status" value="1"/>
</dbReference>
<keyword evidence="1" id="KW-0808">Transferase</keyword>
<dbReference type="AlphaFoldDB" id="A0A9D7SAH0"/>
<dbReference type="Pfam" id="PF00583">
    <property type="entry name" value="Acetyltransf_1"/>
    <property type="match status" value="1"/>
</dbReference>
<evidence type="ECO:0000259" key="3">
    <source>
        <dbReference type="PROSITE" id="PS51186"/>
    </source>
</evidence>
<comment type="caution">
    <text evidence="4">The sequence shown here is derived from an EMBL/GenBank/DDBJ whole genome shotgun (WGS) entry which is preliminary data.</text>
</comment>
<dbReference type="GO" id="GO:0016747">
    <property type="term" value="F:acyltransferase activity, transferring groups other than amino-acyl groups"/>
    <property type="evidence" value="ECO:0007669"/>
    <property type="project" value="InterPro"/>
</dbReference>
<organism evidence="4 5">
    <name type="scientific">Candidatus Defluviibacterium haderslevense</name>
    <dbReference type="NCBI Taxonomy" id="2981993"/>
    <lineage>
        <taxon>Bacteria</taxon>
        <taxon>Pseudomonadati</taxon>
        <taxon>Bacteroidota</taxon>
        <taxon>Saprospiria</taxon>
        <taxon>Saprospirales</taxon>
        <taxon>Saprospiraceae</taxon>
        <taxon>Candidatus Defluviibacterium</taxon>
    </lineage>
</organism>
<keyword evidence="2" id="KW-0012">Acyltransferase</keyword>
<dbReference type="PANTHER" id="PTHR42919:SF8">
    <property type="entry name" value="N-ALPHA-ACETYLTRANSFERASE 50"/>
    <property type="match status" value="1"/>
</dbReference>
<proteinExistence type="predicted"/>
<dbReference type="PROSITE" id="PS51186">
    <property type="entry name" value="GNAT"/>
    <property type="match status" value="1"/>
</dbReference>
<sequence length="173" mass="19878">MTDINIKKVPFDDIDKLQSLSKQTFFESFSSGNTEENIQKYLDEAFSVSSLTEELNDNNAAFYFAILEDMEIGYLKLNFGPSQTELQGDRAVEIERIYVLNAFQGKRVGQALFGKAIEIARQKGADYVWLGVWEENLKAINFYKKNGFVVFDKHLFKLGNDEQTDLMMKLELT</sequence>
<dbReference type="CDD" id="cd04301">
    <property type="entry name" value="NAT_SF"/>
    <property type="match status" value="1"/>
</dbReference>
<feature type="domain" description="N-acetyltransferase" evidence="3">
    <location>
        <begin position="4"/>
        <end position="173"/>
    </location>
</feature>
<gene>
    <name evidence="4" type="ORF">IPO85_16220</name>
</gene>
<evidence type="ECO:0000256" key="1">
    <source>
        <dbReference type="ARBA" id="ARBA00022679"/>
    </source>
</evidence>
<evidence type="ECO:0000256" key="2">
    <source>
        <dbReference type="ARBA" id="ARBA00023315"/>
    </source>
</evidence>
<dbReference type="Gene3D" id="3.40.630.30">
    <property type="match status" value="1"/>
</dbReference>
<evidence type="ECO:0000313" key="4">
    <source>
        <dbReference type="EMBL" id="MBK9719025.1"/>
    </source>
</evidence>
<dbReference type="InterPro" id="IPR016181">
    <property type="entry name" value="Acyl_CoA_acyltransferase"/>
</dbReference>
<dbReference type="Proteomes" id="UP000808349">
    <property type="component" value="Unassembled WGS sequence"/>
</dbReference>
<reference evidence="4 5" key="1">
    <citation type="submission" date="2020-10" db="EMBL/GenBank/DDBJ databases">
        <title>Connecting structure to function with the recovery of over 1000 high-quality activated sludge metagenome-assembled genomes encoding full-length rRNA genes using long-read sequencing.</title>
        <authorList>
            <person name="Singleton C.M."/>
            <person name="Petriglieri F."/>
            <person name="Kristensen J.M."/>
            <person name="Kirkegaard R.H."/>
            <person name="Michaelsen T.Y."/>
            <person name="Andersen M.H."/>
            <person name="Karst S.M."/>
            <person name="Dueholm M.S."/>
            <person name="Nielsen P.H."/>
            <person name="Albertsen M."/>
        </authorList>
    </citation>
    <scope>NUCLEOTIDE SEQUENCE [LARGE SCALE GENOMIC DNA]</scope>
    <source>
        <strain evidence="4">Ribe_18-Q3-R11-54_BAT3C.373</strain>
    </source>
</reference>
<protein>
    <submittedName>
        <fullName evidence="4">GNAT family N-acetyltransferase</fullName>
    </submittedName>
</protein>
<dbReference type="InterPro" id="IPR051556">
    <property type="entry name" value="N-term/lysine_N-AcTrnsfr"/>
</dbReference>
<dbReference type="PANTHER" id="PTHR42919">
    <property type="entry name" value="N-ALPHA-ACETYLTRANSFERASE"/>
    <property type="match status" value="1"/>
</dbReference>
<evidence type="ECO:0000313" key="5">
    <source>
        <dbReference type="Proteomes" id="UP000808349"/>
    </source>
</evidence>
<dbReference type="InterPro" id="IPR000182">
    <property type="entry name" value="GNAT_dom"/>
</dbReference>
<dbReference type="EMBL" id="JADKFW010000014">
    <property type="protein sequence ID" value="MBK9719025.1"/>
    <property type="molecule type" value="Genomic_DNA"/>
</dbReference>
<name>A0A9D7SAH0_9BACT</name>
<accession>A0A9D7SAH0</accession>